<dbReference type="Pfam" id="PF00571">
    <property type="entry name" value="CBS"/>
    <property type="match status" value="1"/>
</dbReference>
<dbReference type="CDD" id="cd04590">
    <property type="entry name" value="CBS_pair_CorC_HlyC_assoc"/>
    <property type="match status" value="1"/>
</dbReference>
<dbReference type="PANTHER" id="PTHR22777">
    <property type="entry name" value="HEMOLYSIN-RELATED"/>
    <property type="match status" value="1"/>
</dbReference>
<evidence type="ECO:0000256" key="2">
    <source>
        <dbReference type="ARBA" id="ARBA00023122"/>
    </source>
</evidence>
<feature type="transmembrane region" description="Helical" evidence="4">
    <location>
        <begin position="6"/>
        <end position="26"/>
    </location>
</feature>
<dbReference type="RefSeq" id="WP_189566059.1">
    <property type="nucleotide sequence ID" value="NZ_BMXF01000004.1"/>
</dbReference>
<dbReference type="SUPFAM" id="SSF54631">
    <property type="entry name" value="CBS-domain pair"/>
    <property type="match status" value="1"/>
</dbReference>
<dbReference type="Gene3D" id="3.10.580.10">
    <property type="entry name" value="CBS-domain"/>
    <property type="match status" value="1"/>
</dbReference>
<protein>
    <recommendedName>
        <fullName evidence="5">CBS domain-containing protein</fullName>
    </recommendedName>
</protein>
<dbReference type="Pfam" id="PF03471">
    <property type="entry name" value="CorC_HlyC"/>
    <property type="match status" value="1"/>
</dbReference>
<keyword evidence="4" id="KW-0472">Membrane</keyword>
<dbReference type="Proteomes" id="UP000598271">
    <property type="component" value="Unassembled WGS sequence"/>
</dbReference>
<dbReference type="EMBL" id="BMXF01000004">
    <property type="protein sequence ID" value="GHB79622.1"/>
    <property type="molecule type" value="Genomic_DNA"/>
</dbReference>
<dbReference type="AlphaFoldDB" id="A0A8J3DBN9"/>
<dbReference type="InterPro" id="IPR036318">
    <property type="entry name" value="FAD-bd_PCMH-like_sf"/>
</dbReference>
<feature type="domain" description="CBS" evidence="5">
    <location>
        <begin position="267"/>
        <end position="324"/>
    </location>
</feature>
<dbReference type="SMART" id="SM01091">
    <property type="entry name" value="CorC_HlyC"/>
    <property type="match status" value="1"/>
</dbReference>
<evidence type="ECO:0000259" key="5">
    <source>
        <dbReference type="PROSITE" id="PS51371"/>
    </source>
</evidence>
<keyword evidence="1" id="KW-0677">Repeat</keyword>
<dbReference type="Gene3D" id="3.30.465.10">
    <property type="match status" value="1"/>
</dbReference>
<evidence type="ECO:0000256" key="3">
    <source>
        <dbReference type="PROSITE-ProRule" id="PRU00703"/>
    </source>
</evidence>
<reference evidence="6 7" key="1">
    <citation type="journal article" date="2014" name="Int. J. Syst. Evol. Microbiol.">
        <title>Complete genome sequence of Corynebacterium casei LMG S-19264T (=DSM 44701T), isolated from a smear-ripened cheese.</title>
        <authorList>
            <consortium name="US DOE Joint Genome Institute (JGI-PGF)"/>
            <person name="Walter F."/>
            <person name="Albersmeier A."/>
            <person name="Kalinowski J."/>
            <person name="Ruckert C."/>
        </authorList>
    </citation>
    <scope>NUCLEOTIDE SEQUENCE [LARGE SCALE GENOMIC DNA]</scope>
    <source>
        <strain evidence="6 7">KCTC 12866</strain>
    </source>
</reference>
<keyword evidence="4" id="KW-0812">Transmembrane</keyword>
<evidence type="ECO:0000313" key="6">
    <source>
        <dbReference type="EMBL" id="GHB79622.1"/>
    </source>
</evidence>
<sequence>MTVVYPVLAIFFFLLAGYYGAVRAILLDSPLDWLRLNLDRVNADRQPMEEESRAQQVAYWRRMLRMSRLSLIALGCFFLVATGFVLLPGMAEMPIWQYLIGLFAAAALIWTFTYVSCLRLGRAFPRIASIRAFPVRFAEWALTPVYWLIEPFLSSQKRGDLNAANNLPNYVRNDATAADDSDEEDHRMEEKMFINALDFKDVRIRDCMIPRTEITAVALDDEIEDLRQAFISSGHSKIVVYRESIDDVVGYCHSLALFRKPKDIASIVTPMLIVPEAMPASDLMLRFLEVRKSLALVVDEFGGTSGLVSVEDVVEQIFGEIQDEYDSTEDWTERRIDDDTFIFSARHEVEYLNEKYGWNFPEGDYDTLAGLLIHVHGDLPKVNDVIHFAPYTFKIISMQDTRIELVRLTVDRVEE</sequence>
<feature type="transmembrane region" description="Helical" evidence="4">
    <location>
        <begin position="69"/>
        <end position="89"/>
    </location>
</feature>
<dbReference type="InterPro" id="IPR005170">
    <property type="entry name" value="Transptr-assoc_dom"/>
</dbReference>
<evidence type="ECO:0000256" key="4">
    <source>
        <dbReference type="SAM" id="Phobius"/>
    </source>
</evidence>
<comment type="caution">
    <text evidence="6">The sequence shown here is derived from an EMBL/GenBank/DDBJ whole genome shotgun (WGS) entry which is preliminary data.</text>
</comment>
<keyword evidence="7" id="KW-1185">Reference proteome</keyword>
<dbReference type="InterPro" id="IPR016169">
    <property type="entry name" value="FAD-bd_PCMH_sub2"/>
</dbReference>
<evidence type="ECO:0000313" key="7">
    <source>
        <dbReference type="Proteomes" id="UP000598271"/>
    </source>
</evidence>
<dbReference type="PROSITE" id="PS51371">
    <property type="entry name" value="CBS"/>
    <property type="match status" value="1"/>
</dbReference>
<dbReference type="GO" id="GO:0005886">
    <property type="term" value="C:plasma membrane"/>
    <property type="evidence" value="ECO:0007669"/>
    <property type="project" value="TreeGrafter"/>
</dbReference>
<keyword evidence="2 3" id="KW-0129">CBS domain</keyword>
<name>A0A8J3DBN9_9BACT</name>
<accession>A0A8J3DBN9</accession>
<dbReference type="GO" id="GO:0050660">
    <property type="term" value="F:flavin adenine dinucleotide binding"/>
    <property type="evidence" value="ECO:0007669"/>
    <property type="project" value="InterPro"/>
</dbReference>
<dbReference type="PANTHER" id="PTHR22777:SF17">
    <property type="entry name" value="UPF0053 PROTEIN SLL0260"/>
    <property type="match status" value="1"/>
</dbReference>
<dbReference type="InterPro" id="IPR044751">
    <property type="entry name" value="Ion_transp-like_CBS"/>
</dbReference>
<dbReference type="SUPFAM" id="SSF56176">
    <property type="entry name" value="FAD-binding/transporter-associated domain-like"/>
    <property type="match status" value="1"/>
</dbReference>
<evidence type="ECO:0000256" key="1">
    <source>
        <dbReference type="ARBA" id="ARBA00022737"/>
    </source>
</evidence>
<gene>
    <name evidence="6" type="ORF">GCM10007390_37130</name>
</gene>
<feature type="transmembrane region" description="Helical" evidence="4">
    <location>
        <begin position="95"/>
        <end position="117"/>
    </location>
</feature>
<dbReference type="InterPro" id="IPR000644">
    <property type="entry name" value="CBS_dom"/>
</dbReference>
<dbReference type="InterPro" id="IPR046342">
    <property type="entry name" value="CBS_dom_sf"/>
</dbReference>
<proteinExistence type="predicted"/>
<organism evidence="6 7">
    <name type="scientific">Persicitalea jodogahamensis</name>
    <dbReference type="NCBI Taxonomy" id="402147"/>
    <lineage>
        <taxon>Bacteria</taxon>
        <taxon>Pseudomonadati</taxon>
        <taxon>Bacteroidota</taxon>
        <taxon>Cytophagia</taxon>
        <taxon>Cytophagales</taxon>
        <taxon>Spirosomataceae</taxon>
        <taxon>Persicitalea</taxon>
    </lineage>
</organism>
<keyword evidence="4" id="KW-1133">Transmembrane helix</keyword>